<dbReference type="Gene3D" id="3.30.1330.40">
    <property type="entry name" value="RutC-like"/>
    <property type="match status" value="1"/>
</dbReference>
<dbReference type="EMBL" id="CP038231">
    <property type="protein sequence ID" value="QDH13571.1"/>
    <property type="molecule type" value="Genomic_DNA"/>
</dbReference>
<evidence type="ECO:0000313" key="3">
    <source>
        <dbReference type="Proteomes" id="UP000318709"/>
    </source>
</evidence>
<gene>
    <name evidence="2" type="ORF">E3E12_04460</name>
</gene>
<feature type="domain" description="Endoribonuclease L-PSP/chorismate mutase-like" evidence="1">
    <location>
        <begin position="6"/>
        <end position="145"/>
    </location>
</feature>
<accession>A0A4Y6UB04</accession>
<evidence type="ECO:0000259" key="1">
    <source>
        <dbReference type="Pfam" id="PF14588"/>
    </source>
</evidence>
<proteinExistence type="predicted"/>
<dbReference type="InterPro" id="IPR013813">
    <property type="entry name" value="Endoribo_LPSP/chorism_mut-like"/>
</dbReference>
<dbReference type="KEGG" id="swf:E3E12_04460"/>
<dbReference type="RefSeq" id="WP_141443279.1">
    <property type="nucleotide sequence ID" value="NZ_CP038231.1"/>
</dbReference>
<sequence>MDTVENRLERLEITLPAAAAPVANYVPVLQAGSMLYVSGQLPLVDGKLLLTGKLGDEVSTHAGVAAARACFINILAQLQNYLDNDWSRVKQVVRLGGFIASTPDFTEQATVMNGASDLAAAVFAPHGQHTRSTVGVASLPLNAPVEVEALFEIR</sequence>
<dbReference type="Pfam" id="PF14588">
    <property type="entry name" value="YjgF_endoribonc"/>
    <property type="match status" value="1"/>
</dbReference>
<organism evidence="2 3">
    <name type="scientific">Formicincola oecophyllae</name>
    <dbReference type="NCBI Taxonomy" id="2558361"/>
    <lineage>
        <taxon>Bacteria</taxon>
        <taxon>Pseudomonadati</taxon>
        <taxon>Pseudomonadota</taxon>
        <taxon>Alphaproteobacteria</taxon>
        <taxon>Acetobacterales</taxon>
        <taxon>Acetobacteraceae</taxon>
        <taxon>Formicincola</taxon>
    </lineage>
</organism>
<protein>
    <submittedName>
        <fullName evidence="2">RidA family protein</fullName>
    </submittedName>
</protein>
<reference evidence="2 3" key="1">
    <citation type="submission" date="2019-03" db="EMBL/GenBank/DDBJ databases">
        <title>The complete genome sequence of Swingsia_sp. F3b2 LMG30590(T).</title>
        <authorList>
            <person name="Chua K.-O."/>
            <person name="Chan K.-G."/>
            <person name="See-Too W.-S."/>
        </authorList>
    </citation>
    <scope>NUCLEOTIDE SEQUENCE [LARGE SCALE GENOMIC DNA]</scope>
    <source>
        <strain evidence="2 3">F3b2</strain>
    </source>
</reference>
<dbReference type="PANTHER" id="PTHR43760:SF1">
    <property type="entry name" value="ENDORIBONUCLEASE L-PSP_CHORISMATE MUTASE-LIKE DOMAIN-CONTAINING PROTEIN"/>
    <property type="match status" value="1"/>
</dbReference>
<dbReference type="AlphaFoldDB" id="A0A4Y6UB04"/>
<evidence type="ECO:0000313" key="2">
    <source>
        <dbReference type="EMBL" id="QDH13571.1"/>
    </source>
</evidence>
<dbReference type="Proteomes" id="UP000318709">
    <property type="component" value="Chromosome"/>
</dbReference>
<dbReference type="OrthoDB" id="9806350at2"/>
<dbReference type="SUPFAM" id="SSF55298">
    <property type="entry name" value="YjgF-like"/>
    <property type="match status" value="1"/>
</dbReference>
<keyword evidence="3" id="KW-1185">Reference proteome</keyword>
<dbReference type="PANTHER" id="PTHR43760">
    <property type="entry name" value="ENDORIBONUCLEASE-RELATED"/>
    <property type="match status" value="1"/>
</dbReference>
<dbReference type="InterPro" id="IPR035959">
    <property type="entry name" value="RutC-like_sf"/>
</dbReference>
<name>A0A4Y6UB04_9PROT</name>
<dbReference type="CDD" id="cd02199">
    <property type="entry name" value="YjgF_YER057c_UK114_like_1"/>
    <property type="match status" value="1"/>
</dbReference>